<proteinExistence type="inferred from homology"/>
<comment type="similarity">
    <text evidence="2">Belongs to the insect defense protein family.</text>
</comment>
<comment type="caution">
    <text evidence="11">The sequence shown here is derived from an EMBL/GenBank/DDBJ whole genome shotgun (WGS) entry which is preliminary data.</text>
</comment>
<accession>A0AAV2SBK3</accession>
<dbReference type="InterPro" id="IPR051237">
    <property type="entry name" value="Ferric-chelate_Red/DefProt"/>
</dbReference>
<sequence length="164" mass="17925">MFRYSLILLGLIVPLVHCYSSGAPPGACHNLMPGHGYEPQQVQSPVTLSAPATVPRGSTIKLTLKGDSGNNFLGFIVRAYEDNLGSSGHFEGILDSQTLTCDSPDDSATHFSNSIKDQVEIHWTAPNYYYTTNVTFKSTVVINYSTIFLNQPINVQVLYDPSLP</sequence>
<dbReference type="InterPro" id="IPR042307">
    <property type="entry name" value="Reeler_sf"/>
</dbReference>
<organism evidence="11 12">
    <name type="scientific">Meganyctiphanes norvegica</name>
    <name type="common">Northern krill</name>
    <name type="synonym">Thysanopoda norvegica</name>
    <dbReference type="NCBI Taxonomy" id="48144"/>
    <lineage>
        <taxon>Eukaryota</taxon>
        <taxon>Metazoa</taxon>
        <taxon>Ecdysozoa</taxon>
        <taxon>Arthropoda</taxon>
        <taxon>Crustacea</taxon>
        <taxon>Multicrustacea</taxon>
        <taxon>Malacostraca</taxon>
        <taxon>Eumalacostraca</taxon>
        <taxon>Eucarida</taxon>
        <taxon>Euphausiacea</taxon>
        <taxon>Euphausiidae</taxon>
        <taxon>Meganyctiphanes</taxon>
    </lineage>
</organism>
<comment type="subcellular location">
    <subcellularLocation>
        <location evidence="1">Secreted</location>
    </subcellularLocation>
</comment>
<evidence type="ECO:0000256" key="4">
    <source>
        <dbReference type="ARBA" id="ARBA00022529"/>
    </source>
</evidence>
<evidence type="ECO:0000256" key="6">
    <source>
        <dbReference type="ARBA" id="ARBA00022729"/>
    </source>
</evidence>
<evidence type="ECO:0000256" key="2">
    <source>
        <dbReference type="ARBA" id="ARBA00008501"/>
    </source>
</evidence>
<dbReference type="Proteomes" id="UP001497623">
    <property type="component" value="Unassembled WGS sequence"/>
</dbReference>
<evidence type="ECO:0000259" key="10">
    <source>
        <dbReference type="PROSITE" id="PS51019"/>
    </source>
</evidence>
<evidence type="ECO:0000313" key="12">
    <source>
        <dbReference type="Proteomes" id="UP001497623"/>
    </source>
</evidence>
<evidence type="ECO:0000256" key="1">
    <source>
        <dbReference type="ARBA" id="ARBA00004613"/>
    </source>
</evidence>
<dbReference type="Gene3D" id="2.60.40.4060">
    <property type="entry name" value="Reeler domain"/>
    <property type="match status" value="1"/>
</dbReference>
<dbReference type="CDD" id="cd08544">
    <property type="entry name" value="Reeler"/>
    <property type="match status" value="1"/>
</dbReference>
<keyword evidence="4" id="KW-0929">Antimicrobial</keyword>
<dbReference type="GO" id="GO:0005576">
    <property type="term" value="C:extracellular region"/>
    <property type="evidence" value="ECO:0007669"/>
    <property type="project" value="UniProtKB-SubCell"/>
</dbReference>
<evidence type="ECO:0000313" key="11">
    <source>
        <dbReference type="EMBL" id="CAL4175404.1"/>
    </source>
</evidence>
<name>A0AAV2SBK3_MEGNR</name>
<dbReference type="PANTHER" id="PTHR45828:SF9">
    <property type="entry name" value="CELL WALL INTEGRITY AND STRESS RESPONSE COMPONENT 4-LIKE-RELATED"/>
    <property type="match status" value="1"/>
</dbReference>
<dbReference type="GO" id="GO:0016020">
    <property type="term" value="C:membrane"/>
    <property type="evidence" value="ECO:0007669"/>
    <property type="project" value="TreeGrafter"/>
</dbReference>
<protein>
    <recommendedName>
        <fullName evidence="10">Reelin domain-containing protein</fullName>
    </recommendedName>
</protein>
<dbReference type="PROSITE" id="PS51019">
    <property type="entry name" value="REELIN"/>
    <property type="match status" value="1"/>
</dbReference>
<evidence type="ECO:0000256" key="3">
    <source>
        <dbReference type="ARBA" id="ARBA00022525"/>
    </source>
</evidence>
<reference evidence="11 12" key="1">
    <citation type="submission" date="2024-05" db="EMBL/GenBank/DDBJ databases">
        <authorList>
            <person name="Wallberg A."/>
        </authorList>
    </citation>
    <scope>NUCLEOTIDE SEQUENCE [LARGE SCALE GENOMIC DNA]</scope>
</reference>
<dbReference type="GO" id="GO:0042742">
    <property type="term" value="P:defense response to bacterium"/>
    <property type="evidence" value="ECO:0007669"/>
    <property type="project" value="UniProtKB-KW"/>
</dbReference>
<keyword evidence="7" id="KW-0391">Immunity</keyword>
<keyword evidence="8" id="KW-0044">Antibiotic</keyword>
<keyword evidence="3" id="KW-0964">Secreted</keyword>
<gene>
    <name evidence="11" type="ORF">MNOR_LOCUS34647</name>
</gene>
<dbReference type="EMBL" id="CAXKWB010054135">
    <property type="protein sequence ID" value="CAL4175404.1"/>
    <property type="molecule type" value="Genomic_DNA"/>
</dbReference>
<dbReference type="Pfam" id="PF02014">
    <property type="entry name" value="Reeler"/>
    <property type="match status" value="1"/>
</dbReference>
<keyword evidence="6 9" id="KW-0732">Signal</keyword>
<evidence type="ECO:0000256" key="8">
    <source>
        <dbReference type="ARBA" id="ARBA00023022"/>
    </source>
</evidence>
<feature type="signal peptide" evidence="9">
    <location>
        <begin position="1"/>
        <end position="18"/>
    </location>
</feature>
<dbReference type="AlphaFoldDB" id="A0AAV2SBK3"/>
<evidence type="ECO:0000256" key="7">
    <source>
        <dbReference type="ARBA" id="ARBA00022859"/>
    </source>
</evidence>
<feature type="chain" id="PRO_5043729975" description="Reelin domain-containing protein" evidence="9">
    <location>
        <begin position="19"/>
        <end position="164"/>
    </location>
</feature>
<dbReference type="PANTHER" id="PTHR45828">
    <property type="entry name" value="CYTOCHROME B561/FERRIC REDUCTASE TRANSMEMBRANE"/>
    <property type="match status" value="1"/>
</dbReference>
<feature type="domain" description="Reelin" evidence="10">
    <location>
        <begin position="5"/>
        <end position="164"/>
    </location>
</feature>
<evidence type="ECO:0000256" key="5">
    <source>
        <dbReference type="ARBA" id="ARBA00022588"/>
    </source>
</evidence>
<keyword evidence="12" id="KW-1185">Reference proteome</keyword>
<evidence type="ECO:0000256" key="9">
    <source>
        <dbReference type="SAM" id="SignalP"/>
    </source>
</evidence>
<keyword evidence="5" id="KW-0399">Innate immunity</keyword>
<dbReference type="GO" id="GO:0045087">
    <property type="term" value="P:innate immune response"/>
    <property type="evidence" value="ECO:0007669"/>
    <property type="project" value="UniProtKB-KW"/>
</dbReference>
<dbReference type="InterPro" id="IPR002861">
    <property type="entry name" value="Reeler_dom"/>
</dbReference>